<protein>
    <submittedName>
        <fullName evidence="1">Uncharacterized protein</fullName>
    </submittedName>
</protein>
<dbReference type="AlphaFoldDB" id="A0A1U9WXB0"/>
<organism evidence="1">
    <name type="scientific">Planktothrix agardhii No758</name>
    <dbReference type="NCBI Taxonomy" id="1964479"/>
    <lineage>
        <taxon>Bacteria</taxon>
        <taxon>Bacillati</taxon>
        <taxon>Cyanobacteriota</taxon>
        <taxon>Cyanophyceae</taxon>
        <taxon>Oscillatoriophycideae</taxon>
        <taxon>Oscillatoriales</taxon>
        <taxon>Microcoleaceae</taxon>
        <taxon>Planktothrix</taxon>
    </lineage>
</organism>
<evidence type="ECO:0000313" key="1">
    <source>
        <dbReference type="EMBL" id="AQY60897.1"/>
    </source>
</evidence>
<sequence>MTQSLPKKSPPRGRIFPERTLSPEALARRKAEREVFHKRCRAIFEQVRPALIAEHYGWYIAIEPDSGDYFINKDQEVASQEARHKHPDAVHCMFCLNESGATGKI</sequence>
<proteinExistence type="predicted"/>
<name>A0A1U9WXB0_PLAAG</name>
<dbReference type="EMBL" id="KU665241">
    <property type="protein sequence ID" value="AQY60897.1"/>
    <property type="molecule type" value="Genomic_DNA"/>
</dbReference>
<accession>A0A1U9WXB0</accession>
<reference evidence="1" key="1">
    <citation type="journal article" date="2017" name="Front. Microbiol.">
        <title>Evolution of Anabaenopeptin Peptide Structural Variability in the Cyanobacterium Planktothrix.</title>
        <authorList>
            <person name="Entfellner E."/>
            <person name="Frei M."/>
            <person name="Christiansen G."/>
            <person name="Deng L."/>
            <person name="Blom J."/>
            <person name="Kurmayer R."/>
        </authorList>
    </citation>
    <scope>NUCLEOTIDE SEQUENCE</scope>
    <source>
        <strain evidence="1">No758</strain>
    </source>
</reference>
<gene>
    <name evidence="1" type="primary">N758_1077</name>
</gene>